<evidence type="ECO:0000313" key="2">
    <source>
        <dbReference type="EMBL" id="MFD1223759.1"/>
    </source>
</evidence>
<dbReference type="InterPro" id="IPR029058">
    <property type="entry name" value="AB_hydrolase_fold"/>
</dbReference>
<dbReference type="Pfam" id="PF13472">
    <property type="entry name" value="Lipase_GDSL_2"/>
    <property type="match status" value="1"/>
</dbReference>
<comment type="caution">
    <text evidence="2">The sequence shown here is derived from an EMBL/GenBank/DDBJ whole genome shotgun (WGS) entry which is preliminary data.</text>
</comment>
<protein>
    <submittedName>
        <fullName evidence="2">GDSL-type esterase/lipase family protein</fullName>
    </submittedName>
</protein>
<feature type="domain" description="SGNH hydrolase-type esterase" evidence="1">
    <location>
        <begin position="19"/>
        <end position="225"/>
    </location>
</feature>
<dbReference type="InterPro" id="IPR013830">
    <property type="entry name" value="SGNH_hydro"/>
</dbReference>
<gene>
    <name evidence="2" type="ORF">ACFQ4B_26915</name>
</gene>
<reference evidence="3" key="1">
    <citation type="journal article" date="2019" name="Int. J. Syst. Evol. Microbiol.">
        <title>The Global Catalogue of Microorganisms (GCM) 10K type strain sequencing project: providing services to taxonomists for standard genome sequencing and annotation.</title>
        <authorList>
            <consortium name="The Broad Institute Genomics Platform"/>
            <consortium name="The Broad Institute Genome Sequencing Center for Infectious Disease"/>
            <person name="Wu L."/>
            <person name="Ma J."/>
        </authorList>
    </citation>
    <scope>NUCLEOTIDE SEQUENCE [LARGE SCALE GENOMIC DNA]</scope>
    <source>
        <strain evidence="3">CCUG 53270</strain>
    </source>
</reference>
<dbReference type="PANTHER" id="PTHR30383">
    <property type="entry name" value="THIOESTERASE 1/PROTEASE 1/LYSOPHOSPHOLIPASE L1"/>
    <property type="match status" value="1"/>
</dbReference>
<evidence type="ECO:0000313" key="3">
    <source>
        <dbReference type="Proteomes" id="UP001597180"/>
    </source>
</evidence>
<dbReference type="SUPFAM" id="SSF53474">
    <property type="entry name" value="alpha/beta-Hydrolases"/>
    <property type="match status" value="1"/>
</dbReference>
<dbReference type="EMBL" id="JBHTLU010000036">
    <property type="protein sequence ID" value="MFD1223759.1"/>
    <property type="molecule type" value="Genomic_DNA"/>
</dbReference>
<dbReference type="Gene3D" id="3.40.50.1110">
    <property type="entry name" value="SGNH hydrolase"/>
    <property type="match status" value="1"/>
</dbReference>
<name>A0ABW3UW83_9BACL</name>
<dbReference type="Proteomes" id="UP001597180">
    <property type="component" value="Unassembled WGS sequence"/>
</dbReference>
<keyword evidence="3" id="KW-1185">Reference proteome</keyword>
<dbReference type="RefSeq" id="WP_345587825.1">
    <property type="nucleotide sequence ID" value="NZ_BAABJG010000014.1"/>
</dbReference>
<dbReference type="InterPro" id="IPR036514">
    <property type="entry name" value="SGNH_hydro_sf"/>
</dbReference>
<organism evidence="2 3">
    <name type="scientific">Paenibacillus vulneris</name>
    <dbReference type="NCBI Taxonomy" id="1133364"/>
    <lineage>
        <taxon>Bacteria</taxon>
        <taxon>Bacillati</taxon>
        <taxon>Bacillota</taxon>
        <taxon>Bacilli</taxon>
        <taxon>Bacillales</taxon>
        <taxon>Paenibacillaceae</taxon>
        <taxon>Paenibacillus</taxon>
    </lineage>
</organism>
<evidence type="ECO:0000259" key="1">
    <source>
        <dbReference type="Pfam" id="PF13472"/>
    </source>
</evidence>
<sequence>MGTMFLKDGAVPRSLRIAFLGDSITDNGRYIAFLHAYFAQYMPEQHLTFINLGVSSETASGLSEPEHPFPRPCIHERIEAALRESRPDWVVACYGMNDGIYHPLSEDRFAAYRGGMLSLVHKIKQAGAKAIVMTPPPFDVKSIKRELAEQPVGEEAASSYSWKNPYAKYNDVLKAYAEWCLTLQDEVDAVVNIYDPLAKDFEQAHAQNPDYSSGDGIHPNAKGHWVIARTLLGRLFNITLERVPEYVLQPESEQPQWFRLVLERHRMLSASWKEHVGHTNPNKTKALPLAEALDRAAELDLQIRSAVTEYNRVHLKTFSEWKGYRRTDTVFEGREAIIIEPKAAAAGQPWIWRTEFFGAFAYADRALLEQGWHIAYYRISHMYGCAGAVERMRRFHTYVTGQFGLGDKPALFGFSRGGLYAVQYAAAYPSDVLALYLDAPVLDISSWPGGRGKGKRSLQNWEDCLAVYGLTESTVEAFKGNPLDKAEILANAGIPTLIVAGDADEVVPLEENTAVFERKLSQLGGQPQVILKPGVGHHPHSLEQPEPIVEFIQSAYTRALHLQ</sequence>
<accession>A0ABW3UW83</accession>
<dbReference type="SUPFAM" id="SSF52266">
    <property type="entry name" value="SGNH hydrolase"/>
    <property type="match status" value="1"/>
</dbReference>
<proteinExistence type="predicted"/>
<dbReference type="CDD" id="cd01834">
    <property type="entry name" value="SGNH_hydrolase_like_2"/>
    <property type="match status" value="1"/>
</dbReference>
<dbReference type="Gene3D" id="3.40.50.1820">
    <property type="entry name" value="alpha/beta hydrolase"/>
    <property type="match status" value="1"/>
</dbReference>
<dbReference type="PANTHER" id="PTHR30383:SF5">
    <property type="entry name" value="SGNH HYDROLASE-TYPE ESTERASE DOMAIN-CONTAINING PROTEIN"/>
    <property type="match status" value="1"/>
</dbReference>
<dbReference type="InterPro" id="IPR051532">
    <property type="entry name" value="Ester_Hydrolysis_Enzymes"/>
</dbReference>